<dbReference type="Proteomes" id="UP000515123">
    <property type="component" value="Linkage group 22"/>
</dbReference>
<feature type="coiled-coil region" evidence="1">
    <location>
        <begin position="91"/>
        <end position="129"/>
    </location>
</feature>
<evidence type="ECO:0000256" key="2">
    <source>
        <dbReference type="SAM" id="MobiDB-lite"/>
    </source>
</evidence>
<reference evidence="3 4" key="1">
    <citation type="journal article" date="2016" name="DNA Res.">
        <title>The draft genome of MD-2 pineapple using hybrid error correction of long reads.</title>
        <authorList>
            <person name="Redwan R.M."/>
            <person name="Saidin A."/>
            <person name="Kumar S.V."/>
        </authorList>
    </citation>
    <scope>NUCLEOTIDE SEQUENCE [LARGE SCALE GENOMIC DNA]</scope>
    <source>
        <strain evidence="4">cv. MD2</strain>
        <tissue evidence="3">Leaf</tissue>
    </source>
</reference>
<reference evidence="6" key="2">
    <citation type="submission" date="2025-04" db="UniProtKB">
        <authorList>
            <consortium name="RefSeq"/>
        </authorList>
    </citation>
    <scope>IDENTIFICATION</scope>
    <source>
        <tissue evidence="6">Leaf</tissue>
    </source>
</reference>
<accession>A0A199VL49</accession>
<organism evidence="3 4">
    <name type="scientific">Ananas comosus</name>
    <name type="common">Pineapple</name>
    <name type="synonym">Ananas ananas</name>
    <dbReference type="NCBI Taxonomy" id="4615"/>
    <lineage>
        <taxon>Eukaryota</taxon>
        <taxon>Viridiplantae</taxon>
        <taxon>Streptophyta</taxon>
        <taxon>Embryophyta</taxon>
        <taxon>Tracheophyta</taxon>
        <taxon>Spermatophyta</taxon>
        <taxon>Magnoliopsida</taxon>
        <taxon>Liliopsida</taxon>
        <taxon>Poales</taxon>
        <taxon>Bromeliaceae</taxon>
        <taxon>Bromelioideae</taxon>
        <taxon>Ananas</taxon>
    </lineage>
</organism>
<evidence type="ECO:0000313" key="3">
    <source>
        <dbReference type="EMBL" id="OAY77809.1"/>
    </source>
</evidence>
<gene>
    <name evidence="6" type="primary">LOC109727668</name>
    <name evidence="3" type="ORF">ACMD2_03212</name>
</gene>
<feature type="compositionally biased region" description="Pro residues" evidence="2">
    <location>
        <begin position="65"/>
        <end position="87"/>
    </location>
</feature>
<dbReference type="OrthoDB" id="70030at2759"/>
<dbReference type="Gramene" id="Aco009389.1.mrna1">
    <property type="protein sequence ID" value="Aco009389.1.mrna1.cds1"/>
    <property type="gene ID" value="Aco009389.1.path1"/>
</dbReference>
<protein>
    <submittedName>
        <fullName evidence="6">F-box only protein 11</fullName>
    </submittedName>
</protein>
<dbReference type="RefSeq" id="XP_020113427.1">
    <property type="nucleotide sequence ID" value="XM_020257838.1"/>
</dbReference>
<feature type="region of interest" description="Disordered" evidence="2">
    <location>
        <begin position="15"/>
        <end position="89"/>
    </location>
</feature>
<feature type="compositionally biased region" description="Basic residues" evidence="2">
    <location>
        <begin position="24"/>
        <end position="34"/>
    </location>
</feature>
<dbReference type="STRING" id="4615.A0A199VL49"/>
<keyword evidence="5" id="KW-1185">Reference proteome</keyword>
<dbReference type="PROSITE" id="PS51808">
    <property type="entry name" value="CHCH"/>
    <property type="match status" value="1"/>
</dbReference>
<evidence type="ECO:0000313" key="4">
    <source>
        <dbReference type="Proteomes" id="UP000092600"/>
    </source>
</evidence>
<dbReference type="PANTHER" id="PTHR47587">
    <property type="entry name" value="OS05G0103500 PROTEIN"/>
    <property type="match status" value="1"/>
</dbReference>
<evidence type="ECO:0000313" key="6">
    <source>
        <dbReference type="RefSeq" id="XP_020113427.1"/>
    </source>
</evidence>
<feature type="compositionally biased region" description="Polar residues" evidence="2">
    <location>
        <begin position="45"/>
        <end position="59"/>
    </location>
</feature>
<evidence type="ECO:0000313" key="5">
    <source>
        <dbReference type="Proteomes" id="UP000515123"/>
    </source>
</evidence>
<proteinExistence type="predicted"/>
<evidence type="ECO:0000256" key="1">
    <source>
        <dbReference type="SAM" id="Coils"/>
    </source>
</evidence>
<keyword evidence="1" id="KW-0175">Coiled coil</keyword>
<name>A0A199VL49_ANACO</name>
<dbReference type="Proteomes" id="UP000092600">
    <property type="component" value="Unassembled WGS sequence"/>
</dbReference>
<sequence length="185" mass="21026">MGDSYTVQLSTELINQLAGDGPKPKRKVKKPKPKTRNEREPPQIKKNQIPTAQPNSSTGSIWSPRQPPPPPPMYLPITPPPHPPPSSIPEVEAIRAVCRESEKVVEKLERKESDMLQELNQRAKELRDKEFKLPYQNPMLCTAEREDCLRCYKENPNEPLKCSHAVKKFADCARQARQNRNVAAS</sequence>
<dbReference type="GeneID" id="109727668"/>
<dbReference type="EMBL" id="LSRQ01001444">
    <property type="protein sequence ID" value="OAY77809.1"/>
    <property type="molecule type" value="Genomic_DNA"/>
</dbReference>
<dbReference type="PANTHER" id="PTHR47587:SF2">
    <property type="entry name" value="OS05G0103500 PROTEIN"/>
    <property type="match status" value="1"/>
</dbReference>
<dbReference type="AlphaFoldDB" id="A0A199VL49"/>